<accession>A0A6P8BVF1</accession>
<name>A0A6P8BVF1_PUNGR</name>
<feature type="domain" description="Protein kinase" evidence="3">
    <location>
        <begin position="55"/>
        <end position="324"/>
    </location>
</feature>
<dbReference type="PANTHER" id="PTHR47209">
    <property type="entry name" value="OS06G0639500 PROTEIN"/>
    <property type="match status" value="1"/>
</dbReference>
<dbReference type="GeneID" id="116188422"/>
<dbReference type="PROSITE" id="PS50011">
    <property type="entry name" value="PROTEIN_KINASE_DOM"/>
    <property type="match status" value="1"/>
</dbReference>
<organism evidence="4 5">
    <name type="scientific">Punica granatum</name>
    <name type="common">Pomegranate</name>
    <dbReference type="NCBI Taxonomy" id="22663"/>
    <lineage>
        <taxon>Eukaryota</taxon>
        <taxon>Viridiplantae</taxon>
        <taxon>Streptophyta</taxon>
        <taxon>Embryophyta</taxon>
        <taxon>Tracheophyta</taxon>
        <taxon>Spermatophyta</taxon>
        <taxon>Magnoliopsida</taxon>
        <taxon>eudicotyledons</taxon>
        <taxon>Gunneridae</taxon>
        <taxon>Pentapetalae</taxon>
        <taxon>rosids</taxon>
        <taxon>malvids</taxon>
        <taxon>Myrtales</taxon>
        <taxon>Lythraceae</taxon>
        <taxon>Punica</taxon>
    </lineage>
</organism>
<dbReference type="AlphaFoldDB" id="A0A6P8BVF1"/>
<dbReference type="SUPFAM" id="SSF56112">
    <property type="entry name" value="Protein kinase-like (PK-like)"/>
    <property type="match status" value="1"/>
</dbReference>
<dbReference type="OrthoDB" id="4062651at2759"/>
<dbReference type="GO" id="GO:0005524">
    <property type="term" value="F:ATP binding"/>
    <property type="evidence" value="ECO:0007669"/>
    <property type="project" value="UniProtKB-UniRule"/>
</dbReference>
<keyword evidence="4" id="KW-1185">Reference proteome</keyword>
<keyword evidence="1" id="KW-0547">Nucleotide-binding</keyword>
<dbReference type="Pfam" id="PF07714">
    <property type="entry name" value="PK_Tyr_Ser-Thr"/>
    <property type="match status" value="1"/>
</dbReference>
<dbReference type="InterPro" id="IPR053293">
    <property type="entry name" value="OCM_Kinase"/>
</dbReference>
<evidence type="ECO:0000313" key="4">
    <source>
        <dbReference type="Proteomes" id="UP000515151"/>
    </source>
</evidence>
<dbReference type="InterPro" id="IPR017441">
    <property type="entry name" value="Protein_kinase_ATP_BS"/>
</dbReference>
<dbReference type="RefSeq" id="XP_031373631.1">
    <property type="nucleotide sequence ID" value="XM_031517771.1"/>
</dbReference>
<dbReference type="PROSITE" id="PS00107">
    <property type="entry name" value="PROTEIN_KINASE_ATP"/>
    <property type="match status" value="1"/>
</dbReference>
<keyword evidence="2" id="KW-0472">Membrane</keyword>
<dbReference type="GO" id="GO:0004672">
    <property type="term" value="F:protein kinase activity"/>
    <property type="evidence" value="ECO:0007669"/>
    <property type="project" value="InterPro"/>
</dbReference>
<dbReference type="InterPro" id="IPR000719">
    <property type="entry name" value="Prot_kinase_dom"/>
</dbReference>
<evidence type="ECO:0000256" key="2">
    <source>
        <dbReference type="SAM" id="Phobius"/>
    </source>
</evidence>
<evidence type="ECO:0000313" key="5">
    <source>
        <dbReference type="RefSeq" id="XP_031373631.1"/>
    </source>
</evidence>
<feature type="transmembrane region" description="Helical" evidence="2">
    <location>
        <begin position="563"/>
        <end position="586"/>
    </location>
</feature>
<sequence>MPRDLRRGRVMAGKVVAPESSGAFEYELFEGDADNLRTVVAASNHSTSWIDPATLKLRHRIGRGLFGDVYLATRHQSDKDYEQFHEVIVKMLRPVKEDCFRTVLDRFDNVFAKCQGVGGICLLHGVSIIRGRICFVMKFYEGSIGDKMARLKGGKLSLTDVLRYGLSLAEGISELHSKGVLILNLKPCNFLLDENDQAFLGDIGIPFLLLGVLSPSSDTMTHTLGTPSYMAPEQWQPEIMGPVSLETDSWGFGCSIVEMLMGRPPWLGMSVDEINNSVVRKQEKPGIPSGLPPPVENVLLGCFEYDFRSRPLMKDIIQAFKSVLNGDYSVARRRAIEDAAGDLGYTEWFLSKDHLIVGDTVRSRKALNSCRAGNMEIPEGVIVGQDQNGSALVRVHGIHDPVRVHMLRLERVSHGLASGDCVRLKEEVMDKEKTKHSPVGILHSIDRDGSVTVGFIGMETLWKGNSSHLQMAEAYSVGQFVRPKPGILSLRFQWARRRDGEWATGRILRVYPNGSLLVKFPGLLMFGAEEDTFVADPSEVELVSFHNSPGIVKKYRHLEDFHWVVRPAMIALSLFATIKFGSFVLGRSKRRPPHGKESQTEAQSQQRPVIEAVVEAANGPGWLPRQLRF</sequence>
<gene>
    <name evidence="5" type="primary">LOC116188422</name>
</gene>
<dbReference type="Proteomes" id="UP000515151">
    <property type="component" value="Chromosome 8"/>
</dbReference>
<dbReference type="Gene3D" id="3.30.200.20">
    <property type="entry name" value="Phosphorylase Kinase, domain 1"/>
    <property type="match status" value="1"/>
</dbReference>
<feature type="binding site" evidence="1">
    <location>
        <position position="90"/>
    </location>
    <ligand>
        <name>ATP</name>
        <dbReference type="ChEBI" id="CHEBI:30616"/>
    </ligand>
</feature>
<reference evidence="4" key="1">
    <citation type="journal article" date="2020" name="Plant Biotechnol. J.">
        <title>The pomegranate (Punica granatum L.) draft genome dissects genetic divergence between soft- and hard-seeded cultivars.</title>
        <authorList>
            <person name="Luo X."/>
            <person name="Li H."/>
            <person name="Wu Z."/>
            <person name="Yao W."/>
            <person name="Zhao P."/>
            <person name="Cao D."/>
            <person name="Yu H."/>
            <person name="Li K."/>
            <person name="Poudel K."/>
            <person name="Zhao D."/>
            <person name="Zhang F."/>
            <person name="Xia X."/>
            <person name="Chen L."/>
            <person name="Wang Q."/>
            <person name="Jing D."/>
            <person name="Cao S."/>
        </authorList>
    </citation>
    <scope>NUCLEOTIDE SEQUENCE [LARGE SCALE GENOMIC DNA]</scope>
    <source>
        <strain evidence="4">cv. Tunisia</strain>
    </source>
</reference>
<dbReference type="PANTHER" id="PTHR47209:SF1">
    <property type="entry name" value="OS06G0639500 PROTEIN"/>
    <property type="match status" value="1"/>
</dbReference>
<proteinExistence type="predicted"/>
<dbReference type="Gene3D" id="1.10.510.10">
    <property type="entry name" value="Transferase(Phosphotransferase) domain 1"/>
    <property type="match status" value="1"/>
</dbReference>
<keyword evidence="2" id="KW-0812">Transmembrane</keyword>
<protein>
    <submittedName>
        <fullName evidence="5">E3 ubiquitin-protein ligase KEG isoform X1</fullName>
    </submittedName>
</protein>
<evidence type="ECO:0000259" key="3">
    <source>
        <dbReference type="PROSITE" id="PS50011"/>
    </source>
</evidence>
<reference evidence="5" key="2">
    <citation type="submission" date="2025-08" db="UniProtKB">
        <authorList>
            <consortium name="RefSeq"/>
        </authorList>
    </citation>
    <scope>IDENTIFICATION</scope>
    <source>
        <tissue evidence="5">Leaf</tissue>
    </source>
</reference>
<dbReference type="InterPro" id="IPR011009">
    <property type="entry name" value="Kinase-like_dom_sf"/>
</dbReference>
<dbReference type="InterPro" id="IPR001245">
    <property type="entry name" value="Ser-Thr/Tyr_kinase_cat_dom"/>
</dbReference>
<keyword evidence="2" id="KW-1133">Transmembrane helix</keyword>
<dbReference type="CDD" id="cd14014">
    <property type="entry name" value="STKc_PknB_like"/>
    <property type="match status" value="1"/>
</dbReference>
<keyword evidence="1" id="KW-0067">ATP-binding</keyword>
<evidence type="ECO:0000256" key="1">
    <source>
        <dbReference type="PROSITE-ProRule" id="PRU10141"/>
    </source>
</evidence>